<feature type="region of interest" description="Disordered" evidence="1">
    <location>
        <begin position="1"/>
        <end position="74"/>
    </location>
</feature>
<evidence type="ECO:0000313" key="3">
    <source>
        <dbReference type="Proteomes" id="UP001362999"/>
    </source>
</evidence>
<dbReference type="AlphaFoldDB" id="A0AAV9Z2U0"/>
<accession>A0AAV9Z2U0</accession>
<evidence type="ECO:0000256" key="1">
    <source>
        <dbReference type="SAM" id="MobiDB-lite"/>
    </source>
</evidence>
<proteinExistence type="predicted"/>
<comment type="caution">
    <text evidence="2">The sequence shown here is derived from an EMBL/GenBank/DDBJ whole genome shotgun (WGS) entry which is preliminary data.</text>
</comment>
<feature type="compositionally biased region" description="Gly residues" evidence="1">
    <location>
        <begin position="18"/>
        <end position="30"/>
    </location>
</feature>
<dbReference type="EMBL" id="JAWWNJ010000233">
    <property type="protein sequence ID" value="KAK6969168.1"/>
    <property type="molecule type" value="Genomic_DNA"/>
</dbReference>
<evidence type="ECO:0000313" key="2">
    <source>
        <dbReference type="EMBL" id="KAK6969168.1"/>
    </source>
</evidence>
<sequence length="228" mass="25167">MLNGGRETQGGGKRREAAGGGGRRLGGGITGKTTSAKRKRKGCFSTMRRRGTGSREGQERRGEPKRAEAEEAKSRMMGACNHNNYQQITRTTRRRAPTDKGRRFAPAVSANRGIEAITIFGSFDDLKGGHISFDKHKSVIQTPSGTTYLVPSASKSSRYAAIAKGEHRYQFRQFISAGVMRWVEKGGRTDRQFDESSSAAQREAWRESRLARGSTAMKFFSHIDDISS</sequence>
<protein>
    <submittedName>
        <fullName evidence="2">Uncharacterized protein</fullName>
    </submittedName>
</protein>
<gene>
    <name evidence="2" type="ORF">R3P38DRAFT_2814909</name>
</gene>
<organism evidence="2 3">
    <name type="scientific">Favolaschia claudopus</name>
    <dbReference type="NCBI Taxonomy" id="2862362"/>
    <lineage>
        <taxon>Eukaryota</taxon>
        <taxon>Fungi</taxon>
        <taxon>Dikarya</taxon>
        <taxon>Basidiomycota</taxon>
        <taxon>Agaricomycotina</taxon>
        <taxon>Agaricomycetes</taxon>
        <taxon>Agaricomycetidae</taxon>
        <taxon>Agaricales</taxon>
        <taxon>Marasmiineae</taxon>
        <taxon>Mycenaceae</taxon>
        <taxon>Favolaschia</taxon>
    </lineage>
</organism>
<feature type="compositionally biased region" description="Basic and acidic residues" evidence="1">
    <location>
        <begin position="56"/>
        <end position="74"/>
    </location>
</feature>
<dbReference type="Proteomes" id="UP001362999">
    <property type="component" value="Unassembled WGS sequence"/>
</dbReference>
<name>A0AAV9Z2U0_9AGAR</name>
<keyword evidence="3" id="KW-1185">Reference proteome</keyword>
<reference evidence="2 3" key="1">
    <citation type="journal article" date="2024" name="J Genomics">
        <title>Draft genome sequencing and assembly of Favolaschia claudopus CIRM-BRFM 2984 isolated from oak limbs.</title>
        <authorList>
            <person name="Navarro D."/>
            <person name="Drula E."/>
            <person name="Chaduli D."/>
            <person name="Cazenave R."/>
            <person name="Ahrendt S."/>
            <person name="Wang J."/>
            <person name="Lipzen A."/>
            <person name="Daum C."/>
            <person name="Barry K."/>
            <person name="Grigoriev I.V."/>
            <person name="Favel A."/>
            <person name="Rosso M.N."/>
            <person name="Martin F."/>
        </authorList>
    </citation>
    <scope>NUCLEOTIDE SEQUENCE [LARGE SCALE GENOMIC DNA]</scope>
    <source>
        <strain evidence="2 3">CIRM-BRFM 2984</strain>
    </source>
</reference>
<feature type="compositionally biased region" description="Basic residues" evidence="1">
    <location>
        <begin position="35"/>
        <end position="52"/>
    </location>
</feature>